<dbReference type="InterPro" id="IPR022050">
    <property type="entry name" value="T_hemolysin"/>
</dbReference>
<gene>
    <name evidence="1" type="ORF">C4K68_06190</name>
</gene>
<evidence type="ECO:0000313" key="2">
    <source>
        <dbReference type="Proteomes" id="UP000238196"/>
    </source>
</evidence>
<accession>A0A2S5KU99</accession>
<protein>
    <submittedName>
        <fullName evidence="1">Thermostable hemolysin</fullName>
    </submittedName>
</protein>
<reference evidence="1 2" key="1">
    <citation type="submission" date="2018-02" db="EMBL/GenBank/DDBJ databases">
        <title>novel marine gammaproteobacteria from coastal saline agro ecosystem.</title>
        <authorList>
            <person name="Krishnan R."/>
            <person name="Ramesh Kumar N."/>
        </authorList>
    </citation>
    <scope>NUCLEOTIDE SEQUENCE [LARGE SCALE GENOMIC DNA]</scope>
    <source>
        <strain evidence="1 2">228</strain>
    </source>
</reference>
<dbReference type="AlphaFoldDB" id="A0A2S5KU99"/>
<name>A0A2S5KU99_9PROT</name>
<dbReference type="Proteomes" id="UP000238196">
    <property type="component" value="Unassembled WGS sequence"/>
</dbReference>
<dbReference type="Pfam" id="PF12261">
    <property type="entry name" value="T_hemolysin"/>
    <property type="match status" value="1"/>
</dbReference>
<comment type="caution">
    <text evidence="1">The sequence shown here is derived from an EMBL/GenBank/DDBJ whole genome shotgun (WGS) entry which is preliminary data.</text>
</comment>
<sequence>MAIPSTLRIDECHSGDCGYPLLQDFIARRYRDEHRATVRHFLPVLFGLHIDGQLQAAVGIHGAGRQPLFLEQYLDEPIEHALSAALQQPVRREDVVEVGNLATLVAGGGRWLILLITRQLHHLGWRYVVFTGTPQLYNGFRRLGLSPLCLAEADPERLGHARHDWGSYYDNRPQVMAGSIGLGYDSLSQSPLLSRQLLDLPWPQRCGGIALPMEG</sequence>
<proteinExistence type="predicted"/>
<dbReference type="EMBL" id="PRLP01000017">
    <property type="protein sequence ID" value="PPC78222.1"/>
    <property type="molecule type" value="Genomic_DNA"/>
</dbReference>
<evidence type="ECO:0000313" key="1">
    <source>
        <dbReference type="EMBL" id="PPC78222.1"/>
    </source>
</evidence>
<dbReference type="OrthoDB" id="7432757at2"/>
<organism evidence="1 2">
    <name type="scientific">Proteobacteria bacterium 228</name>
    <dbReference type="NCBI Taxonomy" id="2083153"/>
    <lineage>
        <taxon>Bacteria</taxon>
        <taxon>Pseudomonadati</taxon>
        <taxon>Pseudomonadota</taxon>
    </lineage>
</organism>